<sequence length="145" mass="16663">MRYKEWNTLTGEEKKSTHWKHHPRIKVATIFSILFAIVFAVALLRIFKNKRVHVNRKPNGMEAFSVAKMFIKGKLKQPAMASFPLNKFEAVIDTAKNSYNISSYINAHDNTGRSSKTTWQINMAYTGGDWADTSSWRVVNLNMSH</sequence>
<keyword evidence="1" id="KW-0812">Transmembrane</keyword>
<name>A0ABR7WKC5_9SPHI</name>
<keyword evidence="3" id="KW-1185">Reference proteome</keyword>
<keyword evidence="1" id="KW-1133">Transmembrane helix</keyword>
<comment type="caution">
    <text evidence="2">The sequence shown here is derived from an EMBL/GenBank/DDBJ whole genome shotgun (WGS) entry which is preliminary data.</text>
</comment>
<reference evidence="2 3" key="1">
    <citation type="submission" date="2020-09" db="EMBL/GenBank/DDBJ databases">
        <title>Novel species of Mucilaginibacter isolated from a glacier on the Tibetan Plateau.</title>
        <authorList>
            <person name="Liu Q."/>
            <person name="Xin Y.-H."/>
        </authorList>
    </citation>
    <scope>NUCLEOTIDE SEQUENCE [LARGE SCALE GENOMIC DNA]</scope>
    <source>
        <strain evidence="2 3">ZT4R22</strain>
    </source>
</reference>
<accession>A0ABR7WKC5</accession>
<gene>
    <name evidence="2" type="ORF">IDJ77_03045</name>
</gene>
<evidence type="ECO:0000313" key="3">
    <source>
        <dbReference type="Proteomes" id="UP000606600"/>
    </source>
</evidence>
<dbReference type="Proteomes" id="UP000606600">
    <property type="component" value="Unassembled WGS sequence"/>
</dbReference>
<organism evidence="2 3">
    <name type="scientific">Mucilaginibacter pankratovii</name>
    <dbReference type="NCBI Taxonomy" id="2772110"/>
    <lineage>
        <taxon>Bacteria</taxon>
        <taxon>Pseudomonadati</taxon>
        <taxon>Bacteroidota</taxon>
        <taxon>Sphingobacteriia</taxon>
        <taxon>Sphingobacteriales</taxon>
        <taxon>Sphingobacteriaceae</taxon>
        <taxon>Mucilaginibacter</taxon>
    </lineage>
</organism>
<feature type="transmembrane region" description="Helical" evidence="1">
    <location>
        <begin position="27"/>
        <end position="47"/>
    </location>
</feature>
<keyword evidence="1" id="KW-0472">Membrane</keyword>
<proteinExistence type="predicted"/>
<evidence type="ECO:0000313" key="2">
    <source>
        <dbReference type="EMBL" id="MBD1362776.1"/>
    </source>
</evidence>
<dbReference type="EMBL" id="JACWMY010000002">
    <property type="protein sequence ID" value="MBD1362776.1"/>
    <property type="molecule type" value="Genomic_DNA"/>
</dbReference>
<evidence type="ECO:0000256" key="1">
    <source>
        <dbReference type="SAM" id="Phobius"/>
    </source>
</evidence>
<dbReference type="RefSeq" id="WP_191187463.1">
    <property type="nucleotide sequence ID" value="NZ_JACWMY010000002.1"/>
</dbReference>
<protein>
    <submittedName>
        <fullName evidence="2">Uncharacterized protein</fullName>
    </submittedName>
</protein>